<reference evidence="4 5" key="1">
    <citation type="submission" date="2019-01" db="EMBL/GenBank/DDBJ databases">
        <title>Ktedonosporobacter rubrisoli SCAWS-G2.</title>
        <authorList>
            <person name="Huang Y."/>
            <person name="Yan B."/>
        </authorList>
    </citation>
    <scope>NUCLEOTIDE SEQUENCE [LARGE SCALE GENOMIC DNA]</scope>
    <source>
        <strain evidence="4 5">SCAWS-G2</strain>
    </source>
</reference>
<evidence type="ECO:0000313" key="4">
    <source>
        <dbReference type="EMBL" id="QBD76001.1"/>
    </source>
</evidence>
<feature type="DNA-binding region" description="H-T-H motif" evidence="2">
    <location>
        <begin position="34"/>
        <end position="53"/>
    </location>
</feature>
<evidence type="ECO:0000256" key="2">
    <source>
        <dbReference type="PROSITE-ProRule" id="PRU00335"/>
    </source>
</evidence>
<sequence>MSQNSNDLRVRRTQKLLREALIALIEERHFDAITVGEIAERAMVSRAAFYRYYQDKYDLVEKIFEEMVLTVVRDIDPLRRTMINRFDTQSSVDPWGELFGPALEGQRAPEPWVKMFEHFAHYERLYCALLGKRGSSWFVTKMRAYLAESLSERLQALAYALGSQQIAESRVFADGFVPALIAAQLVDAITWWLEQGRPYTSGQIATYCLRLMCSTLREVSLWE</sequence>
<dbReference type="InterPro" id="IPR050624">
    <property type="entry name" value="HTH-type_Tx_Regulator"/>
</dbReference>
<protein>
    <submittedName>
        <fullName evidence="4">TetR/AcrR family transcriptional regulator</fullName>
    </submittedName>
</protein>
<evidence type="ECO:0000313" key="5">
    <source>
        <dbReference type="Proteomes" id="UP000290365"/>
    </source>
</evidence>
<dbReference type="EMBL" id="CP035758">
    <property type="protein sequence ID" value="QBD76001.1"/>
    <property type="molecule type" value="Genomic_DNA"/>
</dbReference>
<dbReference type="InterPro" id="IPR009057">
    <property type="entry name" value="Homeodomain-like_sf"/>
</dbReference>
<accession>A0A4V0YYF1</accession>
<dbReference type="PANTHER" id="PTHR43479:SF7">
    <property type="entry name" value="TETR-FAMILY TRANSCRIPTIONAL REGULATOR"/>
    <property type="match status" value="1"/>
</dbReference>
<dbReference type="PANTHER" id="PTHR43479">
    <property type="entry name" value="ACREF/ENVCD OPERON REPRESSOR-RELATED"/>
    <property type="match status" value="1"/>
</dbReference>
<dbReference type="RefSeq" id="WP_129886597.1">
    <property type="nucleotide sequence ID" value="NZ_CP035758.1"/>
</dbReference>
<proteinExistence type="predicted"/>
<evidence type="ECO:0000256" key="1">
    <source>
        <dbReference type="ARBA" id="ARBA00023125"/>
    </source>
</evidence>
<dbReference type="SUPFAM" id="SSF46689">
    <property type="entry name" value="Homeodomain-like"/>
    <property type="match status" value="1"/>
</dbReference>
<dbReference type="Proteomes" id="UP000290365">
    <property type="component" value="Chromosome"/>
</dbReference>
<keyword evidence="1 2" id="KW-0238">DNA-binding</keyword>
<dbReference type="AlphaFoldDB" id="A0A4V0YYF1"/>
<dbReference type="GO" id="GO:0003677">
    <property type="term" value="F:DNA binding"/>
    <property type="evidence" value="ECO:0007669"/>
    <property type="project" value="UniProtKB-UniRule"/>
</dbReference>
<dbReference type="Pfam" id="PF00440">
    <property type="entry name" value="TetR_N"/>
    <property type="match status" value="1"/>
</dbReference>
<evidence type="ECO:0000259" key="3">
    <source>
        <dbReference type="PROSITE" id="PS50977"/>
    </source>
</evidence>
<dbReference type="PROSITE" id="PS50977">
    <property type="entry name" value="HTH_TETR_2"/>
    <property type="match status" value="1"/>
</dbReference>
<name>A0A4V0YYF1_KTERU</name>
<gene>
    <name evidence="4" type="ORF">EPA93_08275</name>
</gene>
<dbReference type="OrthoDB" id="9810250at2"/>
<dbReference type="InterPro" id="IPR001647">
    <property type="entry name" value="HTH_TetR"/>
</dbReference>
<organism evidence="4 5">
    <name type="scientific">Ktedonosporobacter rubrisoli</name>
    <dbReference type="NCBI Taxonomy" id="2509675"/>
    <lineage>
        <taxon>Bacteria</taxon>
        <taxon>Bacillati</taxon>
        <taxon>Chloroflexota</taxon>
        <taxon>Ktedonobacteria</taxon>
        <taxon>Ktedonobacterales</taxon>
        <taxon>Ktedonosporobacteraceae</taxon>
        <taxon>Ktedonosporobacter</taxon>
    </lineage>
</organism>
<dbReference type="KEGG" id="kbs:EPA93_08275"/>
<dbReference type="Gene3D" id="1.10.357.10">
    <property type="entry name" value="Tetracycline Repressor, domain 2"/>
    <property type="match status" value="1"/>
</dbReference>
<keyword evidence="5" id="KW-1185">Reference proteome</keyword>
<feature type="domain" description="HTH tetR-type" evidence="3">
    <location>
        <begin position="11"/>
        <end position="71"/>
    </location>
</feature>